<protein>
    <recommendedName>
        <fullName evidence="1">ABC-type transport auxiliary lipoprotein component domain-containing protein</fullName>
    </recommendedName>
</protein>
<name>A0ABX5CKY4_9ALTE</name>
<proteinExistence type="predicted"/>
<comment type="caution">
    <text evidence="2">The sequence shown here is derived from an EMBL/GenBank/DDBJ whole genome shotgun (WGS) entry which is preliminary data.</text>
</comment>
<dbReference type="Gene3D" id="3.40.50.10610">
    <property type="entry name" value="ABC-type transport auxiliary lipoprotein component"/>
    <property type="match status" value="1"/>
</dbReference>
<dbReference type="Pfam" id="PF03886">
    <property type="entry name" value="ABC_trans_aux"/>
    <property type="match status" value="1"/>
</dbReference>
<dbReference type="SUPFAM" id="SSF159594">
    <property type="entry name" value="XCC0632-like"/>
    <property type="match status" value="1"/>
</dbReference>
<gene>
    <name evidence="2" type="ORF">C6Y39_14345</name>
</gene>
<dbReference type="EMBL" id="PVNO01000027">
    <property type="protein sequence ID" value="PRO68214.1"/>
    <property type="molecule type" value="Genomic_DNA"/>
</dbReference>
<evidence type="ECO:0000259" key="1">
    <source>
        <dbReference type="Pfam" id="PF03886"/>
    </source>
</evidence>
<keyword evidence="3" id="KW-1185">Reference proteome</keyword>
<dbReference type="RefSeq" id="WP_105931923.1">
    <property type="nucleotide sequence ID" value="NZ_PVNO01000027.1"/>
</dbReference>
<reference evidence="3" key="1">
    <citation type="journal article" date="2020" name="Int. J. Syst. Evol. Microbiol.">
        <title>Alteromonas alba sp. nov., a marine bacterium isolated from the seawater of the West Pacific Ocean.</title>
        <authorList>
            <person name="Sun C."/>
            <person name="Wu Y.-H."/>
            <person name="Xamxidin M."/>
            <person name="Cheng H."/>
            <person name="Xu X.-W."/>
        </authorList>
    </citation>
    <scope>NUCLEOTIDE SEQUENCE [LARGE SCALE GENOMIC DNA]</scope>
    <source>
        <strain evidence="3">9a2</strain>
    </source>
</reference>
<dbReference type="InterPro" id="IPR005586">
    <property type="entry name" value="ABC_trans_aux"/>
</dbReference>
<sequence>MIMQFITGLAFLRNKASQVSILVVSFLLIQGCTSAPTSLNYYLLHSTDSMPLKQSAAKQIIVLDKITLPDYLKHRGLVYQTSDTNLHISTSHLWAEPVEEGLTKVLSSALADKHISLNRGDQYSKEESTHVSLHIGDFISTYEGEVVLSGQYTISSTTDGTSIHPFKFKASLDSDGFSSSIKAMRNTVTQLAQHLERNL</sequence>
<feature type="domain" description="ABC-type transport auxiliary lipoprotein component" evidence="1">
    <location>
        <begin position="42"/>
        <end position="194"/>
    </location>
</feature>
<evidence type="ECO:0000313" key="3">
    <source>
        <dbReference type="Proteomes" id="UP000239539"/>
    </source>
</evidence>
<organism evidence="2 3">
    <name type="scientific">Alteromonas gracilis</name>
    <dbReference type="NCBI Taxonomy" id="1479524"/>
    <lineage>
        <taxon>Bacteria</taxon>
        <taxon>Pseudomonadati</taxon>
        <taxon>Pseudomonadota</taxon>
        <taxon>Gammaproteobacteria</taxon>
        <taxon>Alteromonadales</taxon>
        <taxon>Alteromonadaceae</taxon>
        <taxon>Alteromonas/Salinimonas group</taxon>
        <taxon>Alteromonas</taxon>
    </lineage>
</organism>
<dbReference type="Proteomes" id="UP000239539">
    <property type="component" value="Unassembled WGS sequence"/>
</dbReference>
<evidence type="ECO:0000313" key="2">
    <source>
        <dbReference type="EMBL" id="PRO68214.1"/>
    </source>
</evidence>
<accession>A0ABX5CKY4</accession>